<sequence length="168" mass="18122">MTGKWFLGLAALSLVCTTACSRKGTTAGPQGGDTATSVADTATAAAPDTASGHVTELSTALFKQRVNDYESHPGKWVFKGDKPAVIDFYATWCKPCMMLAPVVESIAAEYGDKVDFYKVDIDREPELARIFKIDAIPLLLFVPKNGEPRPYTGGQDRASVVKMLKSVM</sequence>
<dbReference type="InterPro" id="IPR036249">
    <property type="entry name" value="Thioredoxin-like_sf"/>
</dbReference>
<dbReference type="EMBL" id="UGTJ01000002">
    <property type="protein sequence ID" value="SUB96454.1"/>
    <property type="molecule type" value="Genomic_DNA"/>
</dbReference>
<dbReference type="PANTHER" id="PTHR45663">
    <property type="entry name" value="GEO12009P1"/>
    <property type="match status" value="1"/>
</dbReference>
<protein>
    <submittedName>
        <fullName evidence="3">MPT46</fullName>
    </submittedName>
</protein>
<dbReference type="Gene3D" id="3.40.30.10">
    <property type="entry name" value="Glutaredoxin"/>
    <property type="match status" value="1"/>
</dbReference>
<dbReference type="CDD" id="cd02947">
    <property type="entry name" value="TRX_family"/>
    <property type="match status" value="1"/>
</dbReference>
<keyword evidence="1" id="KW-0732">Signal</keyword>
<evidence type="ECO:0000256" key="1">
    <source>
        <dbReference type="SAM" id="SignalP"/>
    </source>
</evidence>
<dbReference type="PROSITE" id="PS51352">
    <property type="entry name" value="THIOREDOXIN_2"/>
    <property type="match status" value="1"/>
</dbReference>
<accession>A0AAQ1UNA0</accession>
<name>A0AAQ1UNA0_9BACT</name>
<dbReference type="Proteomes" id="UP000255283">
    <property type="component" value="Unassembled WGS sequence"/>
</dbReference>
<dbReference type="GO" id="GO:0015035">
    <property type="term" value="F:protein-disulfide reductase activity"/>
    <property type="evidence" value="ECO:0007669"/>
    <property type="project" value="TreeGrafter"/>
</dbReference>
<feature type="domain" description="Thioredoxin" evidence="2">
    <location>
        <begin position="36"/>
        <end position="168"/>
    </location>
</feature>
<comment type="caution">
    <text evidence="3">The sequence shown here is derived from an EMBL/GenBank/DDBJ whole genome shotgun (WGS) entry which is preliminary data.</text>
</comment>
<evidence type="ECO:0000259" key="2">
    <source>
        <dbReference type="PROSITE" id="PS51352"/>
    </source>
</evidence>
<feature type="chain" id="PRO_5043019049" evidence="1">
    <location>
        <begin position="22"/>
        <end position="168"/>
    </location>
</feature>
<dbReference type="PANTHER" id="PTHR45663:SF11">
    <property type="entry name" value="GEO12009P1"/>
    <property type="match status" value="1"/>
</dbReference>
<dbReference type="GO" id="GO:0005829">
    <property type="term" value="C:cytosol"/>
    <property type="evidence" value="ECO:0007669"/>
    <property type="project" value="TreeGrafter"/>
</dbReference>
<dbReference type="GO" id="GO:0045454">
    <property type="term" value="P:cell redox homeostasis"/>
    <property type="evidence" value="ECO:0007669"/>
    <property type="project" value="TreeGrafter"/>
</dbReference>
<organism evidence="3 4">
    <name type="scientific">Segatella buccae</name>
    <dbReference type="NCBI Taxonomy" id="28126"/>
    <lineage>
        <taxon>Bacteria</taxon>
        <taxon>Pseudomonadati</taxon>
        <taxon>Bacteroidota</taxon>
        <taxon>Bacteroidia</taxon>
        <taxon>Bacteroidales</taxon>
        <taxon>Prevotellaceae</taxon>
        <taxon>Segatella</taxon>
    </lineage>
</organism>
<gene>
    <name evidence="3" type="primary">trxA_3</name>
    <name evidence="3" type="ORF">NCTC13063_02212</name>
</gene>
<evidence type="ECO:0000313" key="3">
    <source>
        <dbReference type="EMBL" id="SUB96454.1"/>
    </source>
</evidence>
<dbReference type="InterPro" id="IPR013766">
    <property type="entry name" value="Thioredoxin_domain"/>
</dbReference>
<reference evidence="3 4" key="1">
    <citation type="submission" date="2018-06" db="EMBL/GenBank/DDBJ databases">
        <authorList>
            <consortium name="Pathogen Informatics"/>
            <person name="Doyle S."/>
        </authorList>
    </citation>
    <scope>NUCLEOTIDE SEQUENCE [LARGE SCALE GENOMIC DNA]</scope>
    <source>
        <strain evidence="3 4">NCTC13063</strain>
    </source>
</reference>
<dbReference type="SUPFAM" id="SSF52833">
    <property type="entry name" value="Thioredoxin-like"/>
    <property type="match status" value="1"/>
</dbReference>
<dbReference type="AlphaFoldDB" id="A0AAQ1UNA0"/>
<feature type="signal peptide" evidence="1">
    <location>
        <begin position="1"/>
        <end position="21"/>
    </location>
</feature>
<dbReference type="Pfam" id="PF00085">
    <property type="entry name" value="Thioredoxin"/>
    <property type="match status" value="1"/>
</dbReference>
<evidence type="ECO:0000313" key="4">
    <source>
        <dbReference type="Proteomes" id="UP000255283"/>
    </source>
</evidence>
<dbReference type="RefSeq" id="WP_115154202.1">
    <property type="nucleotide sequence ID" value="NZ_UGTJ01000002.1"/>
</dbReference>
<proteinExistence type="predicted"/>